<dbReference type="SUPFAM" id="SSF117892">
    <property type="entry name" value="Band 7/SPFH domain"/>
    <property type="match status" value="1"/>
</dbReference>
<feature type="coiled-coil region" evidence="2">
    <location>
        <begin position="233"/>
        <end position="271"/>
    </location>
</feature>
<name>A0ABW1YNQ5_9GAMM</name>
<keyword evidence="5" id="KW-1185">Reference proteome</keyword>
<evidence type="ECO:0000313" key="4">
    <source>
        <dbReference type="EMBL" id="MFC6634409.1"/>
    </source>
</evidence>
<evidence type="ECO:0000256" key="2">
    <source>
        <dbReference type="SAM" id="Coils"/>
    </source>
</evidence>
<keyword evidence="2" id="KW-0175">Coiled coil</keyword>
<dbReference type="Proteomes" id="UP001596425">
    <property type="component" value="Unassembled WGS sequence"/>
</dbReference>
<reference evidence="5" key="1">
    <citation type="journal article" date="2019" name="Int. J. Syst. Evol. Microbiol.">
        <title>The Global Catalogue of Microorganisms (GCM) 10K type strain sequencing project: providing services to taxonomists for standard genome sequencing and annotation.</title>
        <authorList>
            <consortium name="The Broad Institute Genomics Platform"/>
            <consortium name="The Broad Institute Genome Sequencing Center for Infectious Disease"/>
            <person name="Wu L."/>
            <person name="Ma J."/>
        </authorList>
    </citation>
    <scope>NUCLEOTIDE SEQUENCE [LARGE SCALE GENOMIC DNA]</scope>
    <source>
        <strain evidence="5">CGMCC 1.13718</strain>
    </source>
</reference>
<dbReference type="InterPro" id="IPR036013">
    <property type="entry name" value="Band_7/SPFH_dom_sf"/>
</dbReference>
<gene>
    <name evidence="4" type="ORF">ACFQBM_13995</name>
</gene>
<dbReference type="InterPro" id="IPR001107">
    <property type="entry name" value="Band_7"/>
</dbReference>
<proteinExistence type="predicted"/>
<organism evidence="4 5">
    <name type="scientific">Microbulbifer taiwanensis</name>
    <dbReference type="NCBI Taxonomy" id="986746"/>
    <lineage>
        <taxon>Bacteria</taxon>
        <taxon>Pseudomonadati</taxon>
        <taxon>Pseudomonadota</taxon>
        <taxon>Gammaproteobacteria</taxon>
        <taxon>Cellvibrionales</taxon>
        <taxon>Microbulbiferaceae</taxon>
        <taxon>Microbulbifer</taxon>
    </lineage>
</organism>
<dbReference type="Pfam" id="PF01145">
    <property type="entry name" value="Band_7"/>
    <property type="match status" value="1"/>
</dbReference>
<dbReference type="Gene3D" id="3.30.479.30">
    <property type="entry name" value="Band 7 domain"/>
    <property type="match status" value="1"/>
</dbReference>
<feature type="domain" description="Band 7" evidence="3">
    <location>
        <begin position="8"/>
        <end position="195"/>
    </location>
</feature>
<accession>A0ABW1YNQ5</accession>
<evidence type="ECO:0000259" key="3">
    <source>
        <dbReference type="Pfam" id="PF01145"/>
    </source>
</evidence>
<dbReference type="EMBL" id="JBHSVR010000001">
    <property type="protein sequence ID" value="MFC6634409.1"/>
    <property type="molecule type" value="Genomic_DNA"/>
</dbReference>
<evidence type="ECO:0000256" key="1">
    <source>
        <dbReference type="ARBA" id="ARBA00004167"/>
    </source>
</evidence>
<protein>
    <submittedName>
        <fullName evidence="4">SPFH domain-containing protein</fullName>
    </submittedName>
</protein>
<evidence type="ECO:0000313" key="5">
    <source>
        <dbReference type="Proteomes" id="UP001596425"/>
    </source>
</evidence>
<dbReference type="RefSeq" id="WP_193193857.1">
    <property type="nucleotide sequence ID" value="NZ_JACZFR010000051.1"/>
</dbReference>
<comment type="subcellular location">
    <subcellularLocation>
        <location evidence="1">Membrane</location>
        <topology evidence="1">Single-pass membrane protein</topology>
    </subcellularLocation>
</comment>
<sequence>MLNFYYFKADPTTYVLQYRKGTIKRQGLGLSFFYFEPSTALVAISVASQEAAYMLKESTADFQEVTLQGQLVFRVNEPERLAGMMNFTLSSDGKGYQSKDPEKLADRILNLVQVMLRAEVQTLTLREALAASRPLVQSVGEQLRQSEMLASLGIEVVDFAIQAIRPAPETARALEAAAREAMLQEADEAIYARRNAAIEQERSIKESELKTELAVEARKREIRESQIEADRSVKEKERQIRREQMDADVALEEKRQQLVDVATANERKQREARAYAMEKMMDAFSRLDPTFVEAMAASGMEPDRIIAQAFKGLATNAGKIGQLNISPDLLDRLMDRARP</sequence>
<comment type="caution">
    <text evidence="4">The sequence shown here is derived from an EMBL/GenBank/DDBJ whole genome shotgun (WGS) entry which is preliminary data.</text>
</comment>